<evidence type="ECO:0000256" key="1">
    <source>
        <dbReference type="ARBA" id="ARBA00001913"/>
    </source>
</evidence>
<feature type="compositionally biased region" description="Basic and acidic residues" evidence="9">
    <location>
        <begin position="1894"/>
        <end position="1910"/>
    </location>
</feature>
<dbReference type="GO" id="GO:0005737">
    <property type="term" value="C:cytoplasm"/>
    <property type="evidence" value="ECO:0007669"/>
    <property type="project" value="TreeGrafter"/>
</dbReference>
<dbReference type="EMBL" id="JADDUC020000018">
    <property type="protein sequence ID" value="KAI1233359.1"/>
    <property type="molecule type" value="Genomic_DNA"/>
</dbReference>
<dbReference type="PANTHER" id="PTHR11590">
    <property type="entry name" value="PROTEIN-GLUTAMINE GAMMA-GLUTAMYLTRANSFERASE"/>
    <property type="match status" value="1"/>
</dbReference>
<evidence type="ECO:0000313" key="13">
    <source>
        <dbReference type="Proteomes" id="UP000618051"/>
    </source>
</evidence>
<accession>A0A835NZF4</accession>
<dbReference type="Pfam" id="PF01841">
    <property type="entry name" value="Transglut_core"/>
    <property type="match status" value="3"/>
</dbReference>
<feature type="region of interest" description="Disordered" evidence="9">
    <location>
        <begin position="1955"/>
        <end position="1978"/>
    </location>
</feature>
<proteinExistence type="inferred from homology"/>
<dbReference type="OrthoDB" id="437511at2759"/>
<dbReference type="FunFam" id="2.60.40.10:FF:000090">
    <property type="entry name" value="Protein-glutamine gamma-glutamyltransferase 2"/>
    <property type="match status" value="2"/>
</dbReference>
<comment type="catalytic activity">
    <reaction evidence="8">
        <text>L-glutaminyl-[protein] + L-lysyl-[protein] = [protein]-L-lysyl-N(6)-5-L-glutamyl-[protein] + NH4(+)</text>
        <dbReference type="Rhea" id="RHEA:54816"/>
        <dbReference type="Rhea" id="RHEA-COMP:9752"/>
        <dbReference type="Rhea" id="RHEA-COMP:10207"/>
        <dbReference type="Rhea" id="RHEA-COMP:14005"/>
        <dbReference type="ChEBI" id="CHEBI:28938"/>
        <dbReference type="ChEBI" id="CHEBI:29969"/>
        <dbReference type="ChEBI" id="CHEBI:30011"/>
        <dbReference type="ChEBI" id="CHEBI:138370"/>
        <dbReference type="EC" id="2.3.2.13"/>
    </reaction>
</comment>
<dbReference type="Pfam" id="PF00927">
    <property type="entry name" value="Transglut_C"/>
    <property type="match status" value="6"/>
</dbReference>
<keyword evidence="5" id="KW-0106">Calcium</keyword>
<dbReference type="FunFam" id="2.60.40.10:FF:001480">
    <property type="entry name" value="Erythrocyte membrane protein band 4.2"/>
    <property type="match status" value="1"/>
</dbReference>
<evidence type="ECO:0000256" key="2">
    <source>
        <dbReference type="ARBA" id="ARBA00005968"/>
    </source>
</evidence>
<dbReference type="EMBL" id="JADDUC010000019">
    <property type="protein sequence ID" value="KAG0126234.1"/>
    <property type="molecule type" value="Genomic_DNA"/>
</dbReference>
<evidence type="ECO:0000259" key="10">
    <source>
        <dbReference type="SMART" id="SM00460"/>
    </source>
</evidence>
<dbReference type="InterPro" id="IPR014756">
    <property type="entry name" value="Ig_E-set"/>
</dbReference>
<keyword evidence="13" id="KW-1185">Reference proteome</keyword>
<reference evidence="12" key="3">
    <citation type="submission" date="2022-01" db="EMBL/GenBank/DDBJ databases">
        <authorList>
            <person name="Rubenstein D.R."/>
        </authorList>
    </citation>
    <scope>NUCLEOTIDE SEQUENCE</scope>
    <source>
        <strain evidence="12">SS15</strain>
        <tissue evidence="12">Liver</tissue>
    </source>
</reference>
<keyword evidence="4" id="KW-0479">Metal-binding</keyword>
<dbReference type="FunFam" id="2.60.40.10:FF:000278">
    <property type="entry name" value="Protein-glutamine gamma-glutamyltransferase 2"/>
    <property type="match status" value="2"/>
</dbReference>
<dbReference type="GO" id="GO:0003810">
    <property type="term" value="F:protein-glutamine gamma-glutamyltransferase activity"/>
    <property type="evidence" value="ECO:0007669"/>
    <property type="project" value="UniProtKB-EC"/>
</dbReference>
<dbReference type="InterPro" id="IPR001102">
    <property type="entry name" value="Transglutaminase_N"/>
</dbReference>
<feature type="region of interest" description="Disordered" evidence="9">
    <location>
        <begin position="1"/>
        <end position="36"/>
    </location>
</feature>
<dbReference type="FunFam" id="3.90.260.10:FF:000001">
    <property type="entry name" value="Protein-glutamine gamma-glutamyltransferase 2"/>
    <property type="match status" value="2"/>
</dbReference>
<dbReference type="InterPro" id="IPR008958">
    <property type="entry name" value="Transglutaminase_C"/>
</dbReference>
<evidence type="ECO:0000256" key="9">
    <source>
        <dbReference type="SAM" id="MobiDB-lite"/>
    </source>
</evidence>
<dbReference type="InterPro" id="IPR050779">
    <property type="entry name" value="Transglutaminase"/>
</dbReference>
<dbReference type="InterPro" id="IPR013783">
    <property type="entry name" value="Ig-like_fold"/>
</dbReference>
<evidence type="ECO:0000256" key="5">
    <source>
        <dbReference type="ARBA" id="ARBA00022837"/>
    </source>
</evidence>
<dbReference type="PROSITE" id="PS00547">
    <property type="entry name" value="TRANSGLUTAMINASES"/>
    <property type="match status" value="2"/>
</dbReference>
<dbReference type="PANTHER" id="PTHR11590:SF50">
    <property type="entry name" value="PROTEIN-GLUTAMINE GAMMA-GLUTAMYLTRANSFERASE 6"/>
    <property type="match status" value="1"/>
</dbReference>
<dbReference type="Gene3D" id="2.60.40.10">
    <property type="entry name" value="Immunoglobulins"/>
    <property type="match status" value="11"/>
</dbReference>
<dbReference type="EC" id="2.3.2.13" evidence="7"/>
<evidence type="ECO:0000256" key="3">
    <source>
        <dbReference type="ARBA" id="ARBA00022679"/>
    </source>
</evidence>
<sequence>MEVTVPRHDAATQPSTNWHLKENAREHHTSPKPSKATKTLATFDISSTESKEGWSAVLQSTSSNSVSISISSPHNAVIGRYRLSVQSGSSSPASLGTFVLLFNPWSSGDDVYMPNKAECEEYVLEEFGIIFAGNKNRISSFGWNFGQFQGDILDICLSILDRSLYYRQDPITDVSHRHDPRYLGRVLSAMCLGVWGFPLVPLQTSALPMMQMEICVWMSFMMQMEIIWRGELTACGIYQCGPASRHAIKEGEVDLDYDGPFVFAEVNADCMYWNYDSATGKKTLIFSKSTEIGDSISTKAVGRDDRVDVTRDYKYEEGSAKERDIFKKARKKLGLEDKFDPTAPKVEEIEQKPDISGKFKVAGSLEVGKDLNLLLVLENLQSEAKTVNVKMTAWSTLYTRRRVNQIWKDSISVTLAPKEEKQFPIKIKYPEYQQQLTTDKTIQVTALCHVEGGIQVLVKRNITLDNPGIDIQVLGEAKVNKEVVVEVAFTNPIDTEVKDCVLQVEGSDLIQGILELRIPPLKASEKSSTKFKLIPSEAGPKHLLVNFSCDKFADIKTFKMDSCPVGICSDFLSEDLTPTHISWQPSVNAANHHTDRYANTELTVRRGQAFNITLYFNRARQNGESLGFVTEIGPSPSESHRTRAVFNLSQAGGSGWSAAQGPSDSAAMNFTISSPANAVIGRYNLTLRVTSGNKIFSRYLGQFVLLFNPWCPGDDVYMSNENERQEYVLNENGIIFVGNARYIEARGWYYGQFQDLLNICLTMLDLSLYYRQDPAMDVSRRGDPKYVGRVISSMINGNDNDNGVLLGKWQGSFHSHENPSRWDGSVIILKKWRQDNYRPVQYGQCWVFAGVMCTVLRCLGIPTRLVSNFNSAHDVDRNLSIDKYYDSSGRSLNISKDSTWDYHVWNESWFIRPDLGRSYNGWQVLDATPQEQSRGIFQCGPASVLAIKEGEVDLDYDTLFVYSEVNADCNRWIVYNDGTKKRIYCDTEIIGRSISTKAVGSNGRVDVTANYKYPEGSSEERRVYKKALAKILGTSVTEGRTDSPGGRSAETMRNPGIAGKFKLVEPPVFGKDINLVLVLNNLSSDRKSVRVDMSASTILYTRRAVAEILKAATSVELGPKQGKHVRVKIPYTHYGKYLTTDKRIQVTAVCEVMRTHGLRLLVEKTIILEDTNIIIKAKGLDRIAFRNNPYSLTLSGSQTSCEPYHSHPASNITKANVCQLNATCSSTEFWLQESVGQQLPRRVVVNKAVSLEISYANPLPEPVSRCVLLVTLMNQQVKINLARLAPRERSKIYFEFTPRRAGPLQLQLSGREDPVCTMVSIFSSDHEAFPSEHAPNVCPLQDGHPNKFLANSLKIGKVNWQSRLNKAAHHTSDYSSTEVILRRGQPFNISLNLKTTLQSWDNFTFIASTGPSPAESQQTKAIFTLSEEAASGWSATQEPSEPHCLNFTILSPADAAIGRYKLQLQVLAGNKVSSKVLGQFVLLFNPWCPDDDVYMDDEKERQEYVLNDSGIIFQGVEKDIEEEAWNYGQFEEDILDISLAILDRSLNHREDPAVDVSKRNSPVYVSRVISAMVNSNDEKGVVEGKWSGKFRPGTNPLRWSGSVTILRKWYRARYRPVRYGQCWVFAGVTCTVLRCLGIPTRVITNFNSAHDKNLNLSIDKYIDVSGNNLHLSGDSVWNFHVWNESWFIRRDLGSFYDGWQVLDATPQEKSKGIYQCGPASTRAIKEGDVNLDYDSPFVFAAVNADCVTWIRYSKKRKERVYSDTRKIGKFISTKAVGTNSRVDITANYKYPEVKEISFKISYSQYKNSLMDDRKILVTAVCQIKRGVSLLVEKDIVLQDPFLSIKVLGPAVVHKPVNVEVTFSNPLSDEVTDCVLRAEGSGLLKEQLRIQYCGPRDKSPQHTSTPDKLERSNTTSHPVQRDQVNNFARGQFLRQLEEGATTQQSKQKLNIFMVPRTSHGPSCNRGRSMGQQGEVGPHSSRADEIQTEFPISSLGDQKQWSAAVEEHDSNFWTLCLNTPANAPIGQYTLLLRASKSPQFLGNFTLLFNPWCRDDEVFLANEAQRQEYILNQDGIIYQGAENAILAQPWDFSQFEEDMVDICFILLALGEHLQREKDPAQRKNPVHVCRAVAAMLNCNEFRILTECEPGQRYNGTPPSKWLGSSPILQQWIASKFQPVRYGRCWVFAAVLCSVLRCLGIPTRVVTGFTWAHNTKSGLSVDEYYDEDGTLLTQDKSARVWTFHVWNECWMARTDLLPEYSGWQALDATCQEKSKGLSFCGPAPVHAIKEGDTQVDYDVCYFFAAINAKCHVWIHKADDTLKPAFGGTKYTGNNISTKSVGSERCEDITQNYKYPEGSLQEKKVLDKAYRNMKELETTSSSTQFISIPTSLEEPVNIFIHLQSSSSLQLGQDITLSIEVFNHSGREKATHLVVGIQALHYNGVPIAQLWKEEFHFNLQSDSVNNLQVSVPYTWFGNELGENHLLRLTAVLRDEDSSYMYLAQEEISICDCPLTIEFPENMVQYEPSTAKISLQNPLMEPLEQCVIAVAGQGLIHRQRNYRLGSVQAKSTQELQIPFTPTRAGSRRLTALVVMSEEWGTLRCSTTSSQQSKQNDTFCNGKGQLPGEVLPSSSEVLSYIVLIIFHAAEEQESSLEMQMPESVAAAYVGTEELKLTLCEVLDFVHVVIYCTRIITESWNHAIENYNLSTGALRIVSVSWIIPSTTSVVASRTIFRRVPESQSASIHDPFTRMCQEALTETFINPV</sequence>
<dbReference type="InterPro" id="IPR013808">
    <property type="entry name" value="Transglutaminase_AS"/>
</dbReference>
<dbReference type="Gene3D" id="3.90.260.10">
    <property type="entry name" value="Transglutaminase-like"/>
    <property type="match status" value="5"/>
</dbReference>
<comment type="cofactor">
    <cofactor evidence="1">
        <name>Ca(2+)</name>
        <dbReference type="ChEBI" id="CHEBI:29108"/>
    </cofactor>
</comment>
<name>A0A835NZF4_9PASS</name>
<feature type="region of interest" description="Disordered" evidence="9">
    <location>
        <begin position="1893"/>
        <end position="1923"/>
    </location>
</feature>
<dbReference type="InterPro" id="IPR036985">
    <property type="entry name" value="Transglutaminase-like_sf"/>
</dbReference>
<comment type="similarity">
    <text evidence="2">Belongs to the transglutaminase superfamily. Transglutaminase family.</text>
</comment>
<evidence type="ECO:0000256" key="8">
    <source>
        <dbReference type="ARBA" id="ARBA00051843"/>
    </source>
</evidence>
<feature type="compositionally biased region" description="Basic and acidic residues" evidence="9">
    <location>
        <begin position="1"/>
        <end position="10"/>
    </location>
</feature>
<keyword evidence="6" id="KW-0012">Acyltransferase</keyword>
<dbReference type="SUPFAM" id="SSF49309">
    <property type="entry name" value="Transglutaminase, two C-terminal domains"/>
    <property type="match status" value="8"/>
</dbReference>
<feature type="domain" description="Transglutaminase-like" evidence="10">
    <location>
        <begin position="2173"/>
        <end position="2266"/>
    </location>
</feature>
<feature type="compositionally biased region" description="Polar residues" evidence="9">
    <location>
        <begin position="1911"/>
        <end position="1923"/>
    </location>
</feature>
<feature type="compositionally biased region" description="Basic and acidic residues" evidence="9">
    <location>
        <begin position="19"/>
        <end position="29"/>
    </location>
</feature>
<dbReference type="InterPro" id="IPR038765">
    <property type="entry name" value="Papain-like_cys_pep_sf"/>
</dbReference>
<dbReference type="SUPFAM" id="SSF54001">
    <property type="entry name" value="Cysteine proteinases"/>
    <property type="match status" value="5"/>
</dbReference>
<reference evidence="12 13" key="2">
    <citation type="journal article" date="2021" name="J. Hered.">
        <title>Feather Gene Expression Elucidates the Developmental Basis of Plumage Iridescence in African Starlings.</title>
        <authorList>
            <person name="Rubenstein D.R."/>
            <person name="Corvelo A."/>
            <person name="MacManes M.D."/>
            <person name="Maia R."/>
            <person name="Narzisi G."/>
            <person name="Rousaki A."/>
            <person name="Vandenabeele P."/>
            <person name="Shawkey M.D."/>
            <person name="Solomon J."/>
        </authorList>
    </citation>
    <scope>NUCLEOTIDE SEQUENCE [LARGE SCALE GENOMIC DNA]</scope>
    <source>
        <strain evidence="12">SS15</strain>
    </source>
</reference>
<reference evidence="11" key="1">
    <citation type="submission" date="2020-10" db="EMBL/GenBank/DDBJ databases">
        <title>Feather gene expression reveals the developmental basis of iridescence in African starlings.</title>
        <authorList>
            <person name="Rubenstein D.R."/>
        </authorList>
    </citation>
    <scope>NUCLEOTIDE SEQUENCE</scope>
    <source>
        <strain evidence="11">SS15</strain>
        <tissue evidence="11">Liver</tissue>
    </source>
</reference>
<evidence type="ECO:0000256" key="6">
    <source>
        <dbReference type="ARBA" id="ARBA00023315"/>
    </source>
</evidence>
<comment type="caution">
    <text evidence="11">The sequence shown here is derived from an EMBL/GenBank/DDBJ whole genome shotgun (WGS) entry which is preliminary data.</text>
</comment>
<gene>
    <name evidence="12" type="ORF">IHE44_0004531</name>
    <name evidence="11" type="ORF">IHE44_004497</name>
</gene>
<dbReference type="FunFam" id="2.60.40.10:FF:000171">
    <property type="entry name" value="protein-glutamine gamma-glutamyltransferase 6"/>
    <property type="match status" value="2"/>
</dbReference>
<dbReference type="Pfam" id="PF00868">
    <property type="entry name" value="Transglut_N"/>
    <property type="match status" value="4"/>
</dbReference>
<evidence type="ECO:0000256" key="4">
    <source>
        <dbReference type="ARBA" id="ARBA00022723"/>
    </source>
</evidence>
<dbReference type="FunFam" id="3.90.260.10:FF:000002">
    <property type="entry name" value="Erythrocyte membrane protein band 4.2"/>
    <property type="match status" value="1"/>
</dbReference>
<keyword evidence="3" id="KW-0808">Transferase</keyword>
<dbReference type="SUPFAM" id="SSF81296">
    <property type="entry name" value="E set domains"/>
    <property type="match status" value="4"/>
</dbReference>
<evidence type="ECO:0000313" key="12">
    <source>
        <dbReference type="EMBL" id="KAI1233359.1"/>
    </source>
</evidence>
<evidence type="ECO:0000256" key="7">
    <source>
        <dbReference type="ARBA" id="ARBA00024222"/>
    </source>
</evidence>
<protein>
    <recommendedName>
        <fullName evidence="7">protein-glutamine gamma-glutamyltransferase</fullName>
        <ecNumber evidence="7">2.3.2.13</ecNumber>
    </recommendedName>
</protein>
<dbReference type="InterPro" id="IPR036238">
    <property type="entry name" value="Transglutaminase_C_sf"/>
</dbReference>
<dbReference type="GO" id="GO:0046872">
    <property type="term" value="F:metal ion binding"/>
    <property type="evidence" value="ECO:0007669"/>
    <property type="project" value="UniProtKB-KW"/>
</dbReference>
<dbReference type="InterPro" id="IPR002931">
    <property type="entry name" value="Transglutaminase-like"/>
</dbReference>
<dbReference type="Proteomes" id="UP000618051">
    <property type="component" value="Unassembled WGS sequence"/>
</dbReference>
<evidence type="ECO:0000313" key="11">
    <source>
        <dbReference type="EMBL" id="KAG0126234.1"/>
    </source>
</evidence>
<dbReference type="SMART" id="SM00460">
    <property type="entry name" value="TGc"/>
    <property type="match status" value="3"/>
</dbReference>
<organism evidence="11">
    <name type="scientific">Lamprotornis superbus</name>
    <dbReference type="NCBI Taxonomy" id="245042"/>
    <lineage>
        <taxon>Eukaryota</taxon>
        <taxon>Metazoa</taxon>
        <taxon>Chordata</taxon>
        <taxon>Craniata</taxon>
        <taxon>Vertebrata</taxon>
        <taxon>Euteleostomi</taxon>
        <taxon>Archelosauria</taxon>
        <taxon>Archosauria</taxon>
        <taxon>Dinosauria</taxon>
        <taxon>Saurischia</taxon>
        <taxon>Theropoda</taxon>
        <taxon>Coelurosauria</taxon>
        <taxon>Aves</taxon>
        <taxon>Neognathae</taxon>
        <taxon>Neoaves</taxon>
        <taxon>Telluraves</taxon>
        <taxon>Australaves</taxon>
        <taxon>Passeriformes</taxon>
        <taxon>Sturnidae</taxon>
        <taxon>Lamprotornis</taxon>
    </lineage>
</organism>
<feature type="domain" description="Transglutaminase-like" evidence="10">
    <location>
        <begin position="837"/>
        <end position="929"/>
    </location>
</feature>
<feature type="domain" description="Transglutaminase-like" evidence="10">
    <location>
        <begin position="1614"/>
        <end position="1706"/>
    </location>
</feature>